<organism evidence="1 2">
    <name type="scientific">Cymbomonas tetramitiformis</name>
    <dbReference type="NCBI Taxonomy" id="36881"/>
    <lineage>
        <taxon>Eukaryota</taxon>
        <taxon>Viridiplantae</taxon>
        <taxon>Chlorophyta</taxon>
        <taxon>Pyramimonadophyceae</taxon>
        <taxon>Pyramimonadales</taxon>
        <taxon>Pyramimonadaceae</taxon>
        <taxon>Cymbomonas</taxon>
    </lineage>
</organism>
<protein>
    <recommendedName>
        <fullName evidence="3">PH domain-containing protein</fullName>
    </recommendedName>
</protein>
<reference evidence="1 2" key="1">
    <citation type="journal article" date="2015" name="Genome Biol. Evol.">
        <title>Comparative Genomics of a Bacterivorous Green Alga Reveals Evolutionary Causalities and Consequences of Phago-Mixotrophic Mode of Nutrition.</title>
        <authorList>
            <person name="Burns J.A."/>
            <person name="Paasch A."/>
            <person name="Narechania A."/>
            <person name="Kim E."/>
        </authorList>
    </citation>
    <scope>NUCLEOTIDE SEQUENCE [LARGE SCALE GENOMIC DNA]</scope>
    <source>
        <strain evidence="1 2">PLY_AMNH</strain>
    </source>
</reference>
<comment type="caution">
    <text evidence="1">The sequence shown here is derived from an EMBL/GenBank/DDBJ whole genome shotgun (WGS) entry which is preliminary data.</text>
</comment>
<dbReference type="AlphaFoldDB" id="A0AAE0FNR2"/>
<feature type="non-terminal residue" evidence="1">
    <location>
        <position position="287"/>
    </location>
</feature>
<evidence type="ECO:0008006" key="3">
    <source>
        <dbReference type="Google" id="ProtNLM"/>
    </source>
</evidence>
<keyword evidence="2" id="KW-1185">Reference proteome</keyword>
<evidence type="ECO:0000313" key="1">
    <source>
        <dbReference type="EMBL" id="KAK3262933.1"/>
    </source>
</evidence>
<gene>
    <name evidence="1" type="ORF">CYMTET_28239</name>
</gene>
<dbReference type="SUPFAM" id="SSF50729">
    <property type="entry name" value="PH domain-like"/>
    <property type="match status" value="1"/>
</dbReference>
<sequence length="287" mass="32228">MARSARAQLSSFLLSIESLLELPRPSPPSSELVIRPLTLGSIQDAARGHVWPKEENPSEECQRLEEDLEDDKVKSLQTGELHLKKGGFNLKELKRKAFSSQEIEEFCWPKFLFEIKLIETKYVFICKGRVSILNKITQNENACRWSMDASTIKLLPAKPGDSPLRIRILGTDSKTGVPTKHSLCATTPQERTTWIQALFTAHSIPWTVFLCQHCICPTNPLEVLSFMSRALPDVAVNVAGSKNRASIFKLAERETTLGAVVSSFAKLTTTFRMTDEKRVASFRPLLQ</sequence>
<name>A0AAE0FNR2_9CHLO</name>
<proteinExistence type="predicted"/>
<evidence type="ECO:0000313" key="2">
    <source>
        <dbReference type="Proteomes" id="UP001190700"/>
    </source>
</evidence>
<dbReference type="EMBL" id="LGRX02015859">
    <property type="protein sequence ID" value="KAK3262933.1"/>
    <property type="molecule type" value="Genomic_DNA"/>
</dbReference>
<accession>A0AAE0FNR2</accession>
<dbReference type="Proteomes" id="UP001190700">
    <property type="component" value="Unassembled WGS sequence"/>
</dbReference>